<feature type="transmembrane region" description="Helical" evidence="1">
    <location>
        <begin position="57"/>
        <end position="80"/>
    </location>
</feature>
<dbReference type="Proteomes" id="UP001501444">
    <property type="component" value="Unassembled WGS sequence"/>
</dbReference>
<name>A0ABN3GB94_9ACTN</name>
<sequence>MHGMTIDEGPVDGRNSRVADVCFAVFSTLAVALWLVVAFSVYLMAPDANTQEGLAAFAGGVTMLAAVPLALVCTGAAAVSRAAGRGGVGWVVVGVVAFLAVCATPWIARSLSALVE</sequence>
<evidence type="ECO:0000313" key="2">
    <source>
        <dbReference type="EMBL" id="GAA2347566.1"/>
    </source>
</evidence>
<accession>A0ABN3GB94</accession>
<protein>
    <submittedName>
        <fullName evidence="2">Uncharacterized protein</fullName>
    </submittedName>
</protein>
<reference evidence="2 3" key="1">
    <citation type="journal article" date="2019" name="Int. J. Syst. Evol. Microbiol.">
        <title>The Global Catalogue of Microorganisms (GCM) 10K type strain sequencing project: providing services to taxonomists for standard genome sequencing and annotation.</title>
        <authorList>
            <consortium name="The Broad Institute Genomics Platform"/>
            <consortium name="The Broad Institute Genome Sequencing Center for Infectious Disease"/>
            <person name="Wu L."/>
            <person name="Ma J."/>
        </authorList>
    </citation>
    <scope>NUCLEOTIDE SEQUENCE [LARGE SCALE GENOMIC DNA]</scope>
    <source>
        <strain evidence="2 3">JCM 3272</strain>
    </source>
</reference>
<proteinExistence type="predicted"/>
<keyword evidence="1" id="KW-0472">Membrane</keyword>
<organism evidence="2 3">
    <name type="scientific">Dactylosporangium salmoneum</name>
    <dbReference type="NCBI Taxonomy" id="53361"/>
    <lineage>
        <taxon>Bacteria</taxon>
        <taxon>Bacillati</taxon>
        <taxon>Actinomycetota</taxon>
        <taxon>Actinomycetes</taxon>
        <taxon>Micromonosporales</taxon>
        <taxon>Micromonosporaceae</taxon>
        <taxon>Dactylosporangium</taxon>
    </lineage>
</organism>
<gene>
    <name evidence="2" type="ORF">GCM10010170_035300</name>
</gene>
<dbReference type="EMBL" id="BAAARV010000025">
    <property type="protein sequence ID" value="GAA2347566.1"/>
    <property type="molecule type" value="Genomic_DNA"/>
</dbReference>
<feature type="transmembrane region" description="Helical" evidence="1">
    <location>
        <begin position="87"/>
        <end position="108"/>
    </location>
</feature>
<keyword evidence="1" id="KW-0812">Transmembrane</keyword>
<feature type="transmembrane region" description="Helical" evidence="1">
    <location>
        <begin position="21"/>
        <end position="45"/>
    </location>
</feature>
<keyword evidence="1" id="KW-1133">Transmembrane helix</keyword>
<comment type="caution">
    <text evidence="2">The sequence shown here is derived from an EMBL/GenBank/DDBJ whole genome shotgun (WGS) entry which is preliminary data.</text>
</comment>
<keyword evidence="3" id="KW-1185">Reference proteome</keyword>
<evidence type="ECO:0000256" key="1">
    <source>
        <dbReference type="SAM" id="Phobius"/>
    </source>
</evidence>
<evidence type="ECO:0000313" key="3">
    <source>
        <dbReference type="Proteomes" id="UP001501444"/>
    </source>
</evidence>